<accession>A0A087SYX2</accession>
<dbReference type="PANTHER" id="PTHR12916">
    <property type="entry name" value="CYTOCHROME C OXIDASE POLYPEPTIDE VIC-2"/>
    <property type="match status" value="1"/>
</dbReference>
<dbReference type="AlphaFoldDB" id="A0A087SYX2"/>
<protein>
    <submittedName>
        <fullName evidence="7">Neurogenic locus notch-like protein 2</fullName>
    </submittedName>
</protein>
<feature type="disulfide bond" evidence="5">
    <location>
        <begin position="15"/>
        <end position="24"/>
    </location>
</feature>
<feature type="domain" description="EGF-like" evidence="6">
    <location>
        <begin position="1"/>
        <end position="25"/>
    </location>
</feature>
<dbReference type="InterPro" id="IPR001881">
    <property type="entry name" value="EGF-like_Ca-bd_dom"/>
</dbReference>
<evidence type="ECO:0000313" key="8">
    <source>
        <dbReference type="Proteomes" id="UP000054359"/>
    </source>
</evidence>
<dbReference type="CDD" id="cd00054">
    <property type="entry name" value="EGF_CA"/>
    <property type="match status" value="1"/>
</dbReference>
<feature type="domain" description="EGF-like" evidence="6">
    <location>
        <begin position="27"/>
        <end position="66"/>
    </location>
</feature>
<dbReference type="Pfam" id="PF00008">
    <property type="entry name" value="EGF"/>
    <property type="match status" value="1"/>
</dbReference>
<evidence type="ECO:0000256" key="5">
    <source>
        <dbReference type="PROSITE-ProRule" id="PRU00076"/>
    </source>
</evidence>
<evidence type="ECO:0000259" key="6">
    <source>
        <dbReference type="PROSITE" id="PS50026"/>
    </source>
</evidence>
<feature type="disulfide bond" evidence="5">
    <location>
        <begin position="56"/>
        <end position="65"/>
    </location>
</feature>
<dbReference type="GO" id="GO:0005509">
    <property type="term" value="F:calcium ion binding"/>
    <property type="evidence" value="ECO:0007669"/>
    <property type="project" value="InterPro"/>
</dbReference>
<dbReference type="SMART" id="SM00181">
    <property type="entry name" value="EGF"/>
    <property type="match status" value="1"/>
</dbReference>
<dbReference type="PROSITE" id="PS00022">
    <property type="entry name" value="EGF_1"/>
    <property type="match status" value="2"/>
</dbReference>
<keyword evidence="2" id="KW-0732">Signal</keyword>
<keyword evidence="4 5" id="KW-1015">Disulfide bond</keyword>
<evidence type="ECO:0000256" key="1">
    <source>
        <dbReference type="ARBA" id="ARBA00022536"/>
    </source>
</evidence>
<evidence type="ECO:0000256" key="4">
    <source>
        <dbReference type="ARBA" id="ARBA00023157"/>
    </source>
</evidence>
<dbReference type="EMBL" id="KK112599">
    <property type="protein sequence ID" value="KFM58061.1"/>
    <property type="molecule type" value="Genomic_DNA"/>
</dbReference>
<evidence type="ECO:0000313" key="7">
    <source>
        <dbReference type="EMBL" id="KFM58061.1"/>
    </source>
</evidence>
<proteinExistence type="predicted"/>
<dbReference type="PROSITE" id="PS01186">
    <property type="entry name" value="EGF_2"/>
    <property type="match status" value="1"/>
</dbReference>
<dbReference type="SUPFAM" id="SSF57196">
    <property type="entry name" value="EGF/Laminin"/>
    <property type="match status" value="2"/>
</dbReference>
<evidence type="ECO:0000256" key="3">
    <source>
        <dbReference type="ARBA" id="ARBA00022737"/>
    </source>
</evidence>
<keyword evidence="1 5" id="KW-0245">EGF-like domain</keyword>
<reference evidence="7 8" key="1">
    <citation type="submission" date="2013-11" db="EMBL/GenBank/DDBJ databases">
        <title>Genome sequencing of Stegodyphus mimosarum.</title>
        <authorList>
            <person name="Bechsgaard J."/>
        </authorList>
    </citation>
    <scope>NUCLEOTIDE SEQUENCE [LARGE SCALE GENOMIC DNA]</scope>
</reference>
<dbReference type="InterPro" id="IPR000742">
    <property type="entry name" value="EGF"/>
</dbReference>
<feature type="non-terminal residue" evidence="7">
    <location>
        <position position="80"/>
    </location>
</feature>
<keyword evidence="8" id="KW-1185">Reference proteome</keyword>
<keyword evidence="3" id="KW-0677">Repeat</keyword>
<dbReference type="PROSITE" id="PS50026">
    <property type="entry name" value="EGF_3"/>
    <property type="match status" value="2"/>
</dbReference>
<comment type="caution">
    <text evidence="5">Lacks conserved residue(s) required for the propagation of feature annotation.</text>
</comment>
<dbReference type="OrthoDB" id="6130531at2759"/>
<dbReference type="Proteomes" id="UP000054359">
    <property type="component" value="Unassembled WGS sequence"/>
</dbReference>
<evidence type="ECO:0000256" key="2">
    <source>
        <dbReference type="ARBA" id="ARBA00022729"/>
    </source>
</evidence>
<sequence length="80" mass="8341">MCQDLPGLGTINCLCRSGYEGPACNITINPCTSGENPCFGGATCKPLQQGRYKCICPPGLTGPTCELNIDDCAEQPCLLG</sequence>
<dbReference type="FunFam" id="2.10.25.10:FF:000294">
    <property type="entry name" value="Delta-like protein"/>
    <property type="match status" value="1"/>
</dbReference>
<organism evidence="7 8">
    <name type="scientific">Stegodyphus mimosarum</name>
    <name type="common">African social velvet spider</name>
    <dbReference type="NCBI Taxonomy" id="407821"/>
    <lineage>
        <taxon>Eukaryota</taxon>
        <taxon>Metazoa</taxon>
        <taxon>Ecdysozoa</taxon>
        <taxon>Arthropoda</taxon>
        <taxon>Chelicerata</taxon>
        <taxon>Arachnida</taxon>
        <taxon>Araneae</taxon>
        <taxon>Araneomorphae</taxon>
        <taxon>Entelegynae</taxon>
        <taxon>Eresoidea</taxon>
        <taxon>Eresidae</taxon>
        <taxon>Stegodyphus</taxon>
    </lineage>
</organism>
<dbReference type="Gene3D" id="2.10.25.10">
    <property type="entry name" value="Laminin"/>
    <property type="match status" value="2"/>
</dbReference>
<name>A0A087SYX2_STEMI</name>
<dbReference type="PANTHER" id="PTHR12916:SF4">
    <property type="entry name" value="UNINFLATABLE, ISOFORM C"/>
    <property type="match status" value="1"/>
</dbReference>
<dbReference type="STRING" id="407821.A0A087SYX2"/>
<gene>
    <name evidence="7" type="ORF">X975_03653</name>
</gene>
<dbReference type="SMART" id="SM00179">
    <property type="entry name" value="EGF_CA"/>
    <property type="match status" value="1"/>
</dbReference>